<feature type="transmembrane region" description="Helical" evidence="1">
    <location>
        <begin position="46"/>
        <end position="65"/>
    </location>
</feature>
<dbReference type="InterPro" id="IPR020204">
    <property type="entry name" value="Uncharacterised_YxaJ"/>
</dbReference>
<keyword evidence="1" id="KW-0812">Transmembrane</keyword>
<evidence type="ECO:0000256" key="1">
    <source>
        <dbReference type="SAM" id="Phobius"/>
    </source>
</evidence>
<gene>
    <name evidence="2" type="ORF">J5227_07090</name>
</gene>
<feature type="transmembrane region" description="Helical" evidence="1">
    <location>
        <begin position="107"/>
        <end position="128"/>
    </location>
</feature>
<accession>A0A8I2B4Z7</accession>
<reference evidence="2" key="1">
    <citation type="submission" date="2021-03" db="EMBL/GenBank/DDBJ databases">
        <title>Isolation of Bacillus subtilis from fermented food sample.</title>
        <authorList>
            <person name="Lakshmanan V."/>
            <person name="Athira K."/>
            <person name="Rajagopal K."/>
        </authorList>
    </citation>
    <scope>NUCLEOTIDE SEQUENCE</scope>
    <source>
        <strain evidence="2">S1</strain>
    </source>
</reference>
<dbReference type="RefSeq" id="WP_041352269.1">
    <property type="nucleotide sequence ID" value="NZ_CP028213.1"/>
</dbReference>
<dbReference type="AlphaFoldDB" id="A0A8I2B4Z7"/>
<evidence type="ECO:0000313" key="2">
    <source>
        <dbReference type="EMBL" id="MBO3794082.1"/>
    </source>
</evidence>
<evidence type="ECO:0000313" key="3">
    <source>
        <dbReference type="Proteomes" id="UP000665181"/>
    </source>
</evidence>
<keyword evidence="1" id="KW-1133">Transmembrane helix</keyword>
<dbReference type="EMBL" id="JAGFPW010000004">
    <property type="protein sequence ID" value="MBO3794082.1"/>
    <property type="molecule type" value="Genomic_DNA"/>
</dbReference>
<sequence>MSKKNSVAIMTTISAFLFCAVIVAASLSPLAGTGAAANQFNSVGMWSAVGMILVLYFIPFLVYMLGVDAMRYVMAVLCGFGLLIHLSSAGFILMFSFFSDHLLSEVIFVFGISLAAAAVNVIWFVSAFRPGAEKTSAHTLT</sequence>
<protein>
    <submittedName>
        <fullName evidence="2">DUF5391 family protein</fullName>
    </submittedName>
</protein>
<dbReference type="Pfam" id="PF17369">
    <property type="entry name" value="DUF5391"/>
    <property type="match status" value="1"/>
</dbReference>
<proteinExistence type="predicted"/>
<dbReference type="Proteomes" id="UP000665181">
    <property type="component" value="Unassembled WGS sequence"/>
</dbReference>
<feature type="transmembrane region" description="Helical" evidence="1">
    <location>
        <begin position="72"/>
        <end position="95"/>
    </location>
</feature>
<name>A0A8I2B4Z7_BACIU</name>
<organism evidence="2 3">
    <name type="scientific">Bacillus subtilis</name>
    <dbReference type="NCBI Taxonomy" id="1423"/>
    <lineage>
        <taxon>Bacteria</taxon>
        <taxon>Bacillati</taxon>
        <taxon>Bacillota</taxon>
        <taxon>Bacilli</taxon>
        <taxon>Bacillales</taxon>
        <taxon>Bacillaceae</taxon>
        <taxon>Bacillus</taxon>
    </lineage>
</organism>
<comment type="caution">
    <text evidence="2">The sequence shown here is derived from an EMBL/GenBank/DDBJ whole genome shotgun (WGS) entry which is preliminary data.</text>
</comment>
<keyword evidence="1" id="KW-0472">Membrane</keyword>